<evidence type="ECO:0000256" key="1">
    <source>
        <dbReference type="SAM" id="Phobius"/>
    </source>
</evidence>
<protein>
    <submittedName>
        <fullName evidence="2">Uncharacterized protein</fullName>
    </submittedName>
</protein>
<name>X0SDE6_9ZZZZ</name>
<accession>X0SDE6</accession>
<comment type="caution">
    <text evidence="2">The sequence shown here is derived from an EMBL/GenBank/DDBJ whole genome shotgun (WGS) entry which is preliminary data.</text>
</comment>
<organism evidence="2">
    <name type="scientific">marine sediment metagenome</name>
    <dbReference type="NCBI Taxonomy" id="412755"/>
    <lineage>
        <taxon>unclassified sequences</taxon>
        <taxon>metagenomes</taxon>
        <taxon>ecological metagenomes</taxon>
    </lineage>
</organism>
<reference evidence="2" key="1">
    <citation type="journal article" date="2014" name="Front. Microbiol.">
        <title>High frequency of phylogenetically diverse reductive dehalogenase-homologous genes in deep subseafloor sedimentary metagenomes.</title>
        <authorList>
            <person name="Kawai M."/>
            <person name="Futagami T."/>
            <person name="Toyoda A."/>
            <person name="Takaki Y."/>
            <person name="Nishi S."/>
            <person name="Hori S."/>
            <person name="Arai W."/>
            <person name="Tsubouchi T."/>
            <person name="Morono Y."/>
            <person name="Uchiyama I."/>
            <person name="Ito T."/>
            <person name="Fujiyama A."/>
            <person name="Inagaki F."/>
            <person name="Takami H."/>
        </authorList>
    </citation>
    <scope>NUCLEOTIDE SEQUENCE</scope>
    <source>
        <strain evidence="2">Expedition CK06-06</strain>
    </source>
</reference>
<evidence type="ECO:0000313" key="2">
    <source>
        <dbReference type="EMBL" id="GAF73171.1"/>
    </source>
</evidence>
<feature type="transmembrane region" description="Helical" evidence="1">
    <location>
        <begin position="20"/>
        <end position="43"/>
    </location>
</feature>
<keyword evidence="1" id="KW-0812">Transmembrane</keyword>
<keyword evidence="1" id="KW-1133">Transmembrane helix</keyword>
<sequence length="113" mass="13247">MKKINIIEFMKVEFMKYKFICTIISIYLISIFILMITDVISISNFINNLALLVGWIIVLYVSLVQLQKNRRDNQIAKKEEFKKSLEIDTFREINKSVTIFSHAISGISGFYRT</sequence>
<feature type="non-terminal residue" evidence="2">
    <location>
        <position position="113"/>
    </location>
</feature>
<proteinExistence type="predicted"/>
<feature type="transmembrane region" description="Helical" evidence="1">
    <location>
        <begin position="49"/>
        <end position="66"/>
    </location>
</feature>
<dbReference type="AlphaFoldDB" id="X0SDE6"/>
<dbReference type="EMBL" id="BARS01009334">
    <property type="protein sequence ID" value="GAF73171.1"/>
    <property type="molecule type" value="Genomic_DNA"/>
</dbReference>
<keyword evidence="1" id="KW-0472">Membrane</keyword>
<gene>
    <name evidence="2" type="ORF">S01H1_17571</name>
</gene>